<reference evidence="1" key="2">
    <citation type="submission" date="2020-09" db="EMBL/GenBank/DDBJ databases">
        <authorList>
            <person name="Sun Q."/>
            <person name="Zhou Y."/>
        </authorList>
    </citation>
    <scope>NUCLEOTIDE SEQUENCE</scope>
    <source>
        <strain evidence="1">CGMCC 1.15179</strain>
    </source>
</reference>
<gene>
    <name evidence="1" type="ORF">GCM10011571_30260</name>
</gene>
<dbReference type="Proteomes" id="UP000625210">
    <property type="component" value="Unassembled WGS sequence"/>
</dbReference>
<evidence type="ECO:0000313" key="2">
    <source>
        <dbReference type="Proteomes" id="UP000625210"/>
    </source>
</evidence>
<dbReference type="EMBL" id="BMHQ01000012">
    <property type="protein sequence ID" value="GGE26092.1"/>
    <property type="molecule type" value="Genomic_DNA"/>
</dbReference>
<dbReference type="AlphaFoldDB" id="A0A8J2Y9L8"/>
<reference evidence="1" key="1">
    <citation type="journal article" date="2014" name="Int. J. Syst. Evol. Microbiol.">
        <title>Complete genome sequence of Corynebacterium casei LMG S-19264T (=DSM 44701T), isolated from a smear-ripened cheese.</title>
        <authorList>
            <consortium name="US DOE Joint Genome Institute (JGI-PGF)"/>
            <person name="Walter F."/>
            <person name="Albersmeier A."/>
            <person name="Kalinowski J."/>
            <person name="Ruckert C."/>
        </authorList>
    </citation>
    <scope>NUCLEOTIDE SEQUENCE</scope>
    <source>
        <strain evidence="1">CGMCC 1.15179</strain>
    </source>
</reference>
<organism evidence="1 2">
    <name type="scientific">Marinithermofilum abyssi</name>
    <dbReference type="NCBI Taxonomy" id="1571185"/>
    <lineage>
        <taxon>Bacteria</taxon>
        <taxon>Bacillati</taxon>
        <taxon>Bacillota</taxon>
        <taxon>Bacilli</taxon>
        <taxon>Bacillales</taxon>
        <taxon>Thermoactinomycetaceae</taxon>
        <taxon>Marinithermofilum</taxon>
    </lineage>
</organism>
<name>A0A8J2Y9L8_9BACL</name>
<evidence type="ECO:0000313" key="1">
    <source>
        <dbReference type="EMBL" id="GGE26092.1"/>
    </source>
</evidence>
<proteinExistence type="predicted"/>
<keyword evidence="2" id="KW-1185">Reference proteome</keyword>
<accession>A0A8J2Y9L8</accession>
<sequence>MEHHHEELSEGVYEICRFFHDGQNHFVIAQGGEYWEWQRFDSEFFYEGNSQQNLLIQNFVC</sequence>
<protein>
    <submittedName>
        <fullName evidence="1">Uncharacterized protein</fullName>
    </submittedName>
</protein>
<comment type="caution">
    <text evidence="1">The sequence shown here is derived from an EMBL/GenBank/DDBJ whole genome shotgun (WGS) entry which is preliminary data.</text>
</comment>